<dbReference type="InterPro" id="IPR057224">
    <property type="entry name" value="DUF7902"/>
</dbReference>
<proteinExistence type="predicted"/>
<gene>
    <name evidence="2" type="ORF">STSU_016800</name>
</gene>
<dbReference type="InterPro" id="IPR020958">
    <property type="entry name" value="DUF3686"/>
</dbReference>
<dbReference type="InterPro" id="IPR027417">
    <property type="entry name" value="P-loop_NTPase"/>
</dbReference>
<dbReference type="GO" id="GO:0005524">
    <property type="term" value="F:ATP binding"/>
    <property type="evidence" value="ECO:0007669"/>
    <property type="project" value="InterPro"/>
</dbReference>
<organism evidence="2 3">
    <name type="scientific">Streptomyces tsukubensis (strain DSM 42081 / NBRC 108919 / NRRL 18488 / 9993)</name>
    <dbReference type="NCBI Taxonomy" id="1114943"/>
    <lineage>
        <taxon>Bacteria</taxon>
        <taxon>Bacillati</taxon>
        <taxon>Actinomycetota</taxon>
        <taxon>Actinomycetes</taxon>
        <taxon>Kitasatosporales</taxon>
        <taxon>Streptomycetaceae</taxon>
        <taxon>Streptomyces</taxon>
    </lineage>
</organism>
<dbReference type="Pfam" id="PF00004">
    <property type="entry name" value="AAA"/>
    <property type="match status" value="1"/>
</dbReference>
<dbReference type="Gene3D" id="3.40.50.300">
    <property type="entry name" value="P-loop containing nucleotide triphosphate hydrolases"/>
    <property type="match status" value="1"/>
</dbReference>
<dbReference type="GO" id="GO:0016887">
    <property type="term" value="F:ATP hydrolysis activity"/>
    <property type="evidence" value="ECO:0007669"/>
    <property type="project" value="InterPro"/>
</dbReference>
<dbReference type="InterPro" id="IPR003593">
    <property type="entry name" value="AAA+_ATPase"/>
</dbReference>
<dbReference type="Pfam" id="PF12458">
    <property type="entry name" value="DUF3686"/>
    <property type="match status" value="1"/>
</dbReference>
<dbReference type="RefSeq" id="WP_130584975.1">
    <property type="nucleotide sequence ID" value="NZ_CP029159.1"/>
</dbReference>
<dbReference type="SMART" id="SM00382">
    <property type="entry name" value="AAA"/>
    <property type="match status" value="1"/>
</dbReference>
<dbReference type="Proteomes" id="UP000005940">
    <property type="component" value="Chromosome"/>
</dbReference>
<dbReference type="InterPro" id="IPR003959">
    <property type="entry name" value="ATPase_AAA_core"/>
</dbReference>
<sequence>MDAGTYEVLRDRLRARGDELAQRAGALDRARTAAFGSAELSLAGTGRLRTAAPGTPRDLVAVGGALLLLRDAPAALSPTTEPADVFALYDRELAPLPEDAVPGLLDDPAFRTEFAALCRFFQGARPARLLVTHDRLLAVFRTGKNDDVRVLRWSLSPLGFLDGRGERDLAAAPPPDDIVWTATGRDDHVPGRHPQIRITGGVYVSTTGGTLTVKTSDGTADSTAPDGVFSEPVAEPLQALADADVSWARVGPLVLLRVRPYNEDAVRQLVVHTLTGSVTRLEGAGGALRRLPDDQGVVFPGGYVRSAGSGSAKAFEDPHPDAAFERAVRSPGGDSVLYAFRAPDGGRCVLLPYDTVRKEVVAPLGCEGWALLDDGTLVALAAPDGGEPSRTHEVQIWRSPYISEEHGEHAPAGDPDGPLARIGNASLVRAVADAFAVARGAVEAAAGEPTAGLYEALAADCERTADRHPWLGDADAGGLRGPLEEIRTTAASAVEEFAAVRELTRQAAEALAGEAAAIARLVRRVRGESPASAEEWIGRITELRSARGRLLALKELRYADTGAIDALADDVAADTASAGRRAIAFLAREEAFDGYRAEITALADRAAGLTTAAEAGEVVAGLDARAAGLGELTEVVAGLDIGDTTVRTGILERIAAVSALVNRARAALAGRRRELADREGRAEFAAELALLAQSVTGGLAAAGTPEDCDERLAALLLKLENLESRFPDHDGFLAEIAGKRTEVYEAFSARRQSLDDERARRTERLAESARRVLEAVARRAAALDGSDALHAYFGSDPMVARIRRTAAELRELGDPVRAEEVEGRLKAARAEAVRALRDRRELFGDGGGTIRLGRHAFAVTAREPELTLLPQGDGMVFALTGTDWRGPVGGGPEFAAARPYWGRSLPSESPEVYRAEYLAARLLPAAVAGGDPAELVAGAVAEAYDEGYERGVHDHDAVAVLRAAAGLWAVCGLLRYGGGERARAQAFWAGADAADRARWTREAVSLVAARERFGPSPALGALHQELAEAIAGSEGASGGTAGNDSAEETAGYLVEELAGGRGFVTGPAARTLVAAFRETVDGAYRGTGHEGDEPGTVRRITEGWLTSYARSTGRDVPPGVLAEAVALELYPDLDRYDAEGPAAVTVDGLLGNHPRISGGALDLGLDEFLSRTTVFAGRDVPGFRAYRALRSRLVDAERARLRLAEYRPRVMSAFVRNRLVDEVYLPLVGDSLARQLGAAGDAKRTDSGGLLLLLSPPGYGKTTLVEYVAERLGLLLVKVDGPALGHGTVSLDPEQAPDAAARAELEKIAFAVAAGNNVLLYVDDIQHTSPELLQKFLPLCDASRTLGGRDLRGKRFAVVMAGNPYTGSGERFRLPDMLANRADVWNLGDVLSGKEEAFRLSFVENALTSHPELAALAGRERSDVELLVRLAAGDPVARRDGLLHPYAAGELERILGVLRQVLAARETVLSVNSAYIASAGVSEAARTEPPFRLQGSYRNMNRIVQRLSPAMTEAEVAAVVTDHYTAEAQALPGDTEANLLKLAALRGTLDEAGAVRWAAVQEAYARARDAERDPYGGLVERLASLEEAIVRAAAGRP</sequence>
<accession>A0A7G3UF04</accession>
<protein>
    <submittedName>
        <fullName evidence="2">DNA repair ATPase</fullName>
    </submittedName>
</protein>
<feature type="domain" description="AAA+ ATPase" evidence="1">
    <location>
        <begin position="1247"/>
        <end position="1384"/>
    </location>
</feature>
<evidence type="ECO:0000259" key="1">
    <source>
        <dbReference type="SMART" id="SM00382"/>
    </source>
</evidence>
<evidence type="ECO:0000313" key="3">
    <source>
        <dbReference type="Proteomes" id="UP000005940"/>
    </source>
</evidence>
<keyword evidence="3" id="KW-1185">Reference proteome</keyword>
<dbReference type="Pfam" id="PF25472">
    <property type="entry name" value="DUF7902"/>
    <property type="match status" value="1"/>
</dbReference>
<dbReference type="EMBL" id="CP029159">
    <property type="protein sequence ID" value="QKM68588.1"/>
    <property type="molecule type" value="Genomic_DNA"/>
</dbReference>
<name>A0A7G3UF04_STRT9</name>
<evidence type="ECO:0000313" key="2">
    <source>
        <dbReference type="EMBL" id="QKM68588.1"/>
    </source>
</evidence>
<dbReference type="SUPFAM" id="SSF52540">
    <property type="entry name" value="P-loop containing nucleoside triphosphate hydrolases"/>
    <property type="match status" value="1"/>
</dbReference>
<reference evidence="2 3" key="1">
    <citation type="journal article" date="2012" name="J. Bacteriol.">
        <title>Draft genome of Streptomyces tsukubaensis NRRL 18488, the producer of the clinically important immunosuppressant tacrolimus (FK506).</title>
        <authorList>
            <person name="Barreiro C."/>
            <person name="Prieto C."/>
            <person name="Sola-Landa A."/>
            <person name="Solera E."/>
            <person name="Martinez-Castro M."/>
            <person name="Perez-Redondo R."/>
            <person name="Garcia-Estrada C."/>
            <person name="Aparicio J.F."/>
            <person name="Fernandez-Martinez L.T."/>
            <person name="Santos-Aberturas J."/>
            <person name="Salehi-Najafabadi Z."/>
            <person name="Rodriguez-Garcia A."/>
            <person name="Tauch A."/>
            <person name="Martin J.F."/>
        </authorList>
    </citation>
    <scope>NUCLEOTIDE SEQUENCE [LARGE SCALE GENOMIC DNA]</scope>
    <source>
        <strain evidence="3">DSM 42081 / NBRC 108919 / NRRL 18488 / 9993</strain>
    </source>
</reference>